<evidence type="ECO:0000313" key="2">
    <source>
        <dbReference type="EMBL" id="KAJ3666170.1"/>
    </source>
</evidence>
<proteinExistence type="predicted"/>
<sequence length="90" mass="10720">MAFSEQHKMFMVISYYRNGVKEDGTWQFLIGLCMEKFREEFPDFAVEYTQFRQTLNVSLKNFQETGSVTRKTGTGRPKKRTPELLKKREK</sequence>
<organism evidence="2 3">
    <name type="scientific">Zophobas morio</name>
    <dbReference type="NCBI Taxonomy" id="2755281"/>
    <lineage>
        <taxon>Eukaryota</taxon>
        <taxon>Metazoa</taxon>
        <taxon>Ecdysozoa</taxon>
        <taxon>Arthropoda</taxon>
        <taxon>Hexapoda</taxon>
        <taxon>Insecta</taxon>
        <taxon>Pterygota</taxon>
        <taxon>Neoptera</taxon>
        <taxon>Endopterygota</taxon>
        <taxon>Coleoptera</taxon>
        <taxon>Polyphaga</taxon>
        <taxon>Cucujiformia</taxon>
        <taxon>Tenebrionidae</taxon>
        <taxon>Zophobas</taxon>
    </lineage>
</organism>
<name>A0AA38MPF6_9CUCU</name>
<evidence type="ECO:0000256" key="1">
    <source>
        <dbReference type="SAM" id="MobiDB-lite"/>
    </source>
</evidence>
<feature type="compositionally biased region" description="Basic and acidic residues" evidence="1">
    <location>
        <begin position="80"/>
        <end position="90"/>
    </location>
</feature>
<protein>
    <recommendedName>
        <fullName evidence="4">DUF4817 domain-containing protein</fullName>
    </recommendedName>
</protein>
<dbReference type="Proteomes" id="UP001168821">
    <property type="component" value="Unassembled WGS sequence"/>
</dbReference>
<evidence type="ECO:0008006" key="4">
    <source>
        <dbReference type="Google" id="ProtNLM"/>
    </source>
</evidence>
<feature type="region of interest" description="Disordered" evidence="1">
    <location>
        <begin position="66"/>
        <end position="90"/>
    </location>
</feature>
<comment type="caution">
    <text evidence="2">The sequence shown here is derived from an EMBL/GenBank/DDBJ whole genome shotgun (WGS) entry which is preliminary data.</text>
</comment>
<gene>
    <name evidence="2" type="ORF">Zmor_001623</name>
</gene>
<reference evidence="2" key="1">
    <citation type="journal article" date="2023" name="G3 (Bethesda)">
        <title>Whole genome assemblies of Zophobas morio and Tenebrio molitor.</title>
        <authorList>
            <person name="Kaur S."/>
            <person name="Stinson S.A."/>
            <person name="diCenzo G.C."/>
        </authorList>
    </citation>
    <scope>NUCLEOTIDE SEQUENCE</scope>
    <source>
        <strain evidence="2">QUZm001</strain>
    </source>
</reference>
<dbReference type="EMBL" id="JALNTZ010000001">
    <property type="protein sequence ID" value="KAJ3666170.1"/>
    <property type="molecule type" value="Genomic_DNA"/>
</dbReference>
<dbReference type="AlphaFoldDB" id="A0AA38MPF6"/>
<keyword evidence="3" id="KW-1185">Reference proteome</keyword>
<evidence type="ECO:0000313" key="3">
    <source>
        <dbReference type="Proteomes" id="UP001168821"/>
    </source>
</evidence>
<accession>A0AA38MPF6</accession>